<evidence type="ECO:0000313" key="3">
    <source>
        <dbReference type="Proteomes" id="UP001303115"/>
    </source>
</evidence>
<feature type="compositionally biased region" description="Polar residues" evidence="1">
    <location>
        <begin position="81"/>
        <end position="90"/>
    </location>
</feature>
<sequence>MGLFSRHGDPAHEPAPQGQPAYEERQPAYEEPPKRHGLFGSKHHSPTRAPTNATHSTRSSTTASTSPDRTSGGGIFRRSTDASYNGSQRTGLLHRSFGNGNRGEMMDPSIIQARERVMVAEAAETEADRALMAARESVREAREHVRKLELEAKEEARRAKIKEQHAKEFSKRGKMLGRHDY</sequence>
<protein>
    <submittedName>
        <fullName evidence="2">Uncharacterized protein</fullName>
    </submittedName>
</protein>
<reference evidence="3" key="1">
    <citation type="journal article" date="2023" name="Mol. Phylogenet. Evol.">
        <title>Genome-scale phylogeny and comparative genomics of the fungal order Sordariales.</title>
        <authorList>
            <person name="Hensen N."/>
            <person name="Bonometti L."/>
            <person name="Westerberg I."/>
            <person name="Brannstrom I.O."/>
            <person name="Guillou S."/>
            <person name="Cros-Aarteil S."/>
            <person name="Calhoun S."/>
            <person name="Haridas S."/>
            <person name="Kuo A."/>
            <person name="Mondo S."/>
            <person name="Pangilinan J."/>
            <person name="Riley R."/>
            <person name="LaButti K."/>
            <person name="Andreopoulos B."/>
            <person name="Lipzen A."/>
            <person name="Chen C."/>
            <person name="Yan M."/>
            <person name="Daum C."/>
            <person name="Ng V."/>
            <person name="Clum A."/>
            <person name="Steindorff A."/>
            <person name="Ohm R.A."/>
            <person name="Martin F."/>
            <person name="Silar P."/>
            <person name="Natvig D.O."/>
            <person name="Lalanne C."/>
            <person name="Gautier V."/>
            <person name="Ament-Velasquez S.L."/>
            <person name="Kruys A."/>
            <person name="Hutchinson M.I."/>
            <person name="Powell A.J."/>
            <person name="Barry K."/>
            <person name="Miller A.N."/>
            <person name="Grigoriev I.V."/>
            <person name="Debuchy R."/>
            <person name="Gladieux P."/>
            <person name="Hiltunen Thoren M."/>
            <person name="Johannesson H."/>
        </authorList>
    </citation>
    <scope>NUCLEOTIDE SEQUENCE [LARGE SCALE GENOMIC DNA]</scope>
    <source>
        <strain evidence="3">CBS 284.82</strain>
    </source>
</reference>
<feature type="compositionally biased region" description="Basic and acidic residues" evidence="1">
    <location>
        <begin position="1"/>
        <end position="12"/>
    </location>
</feature>
<feature type="region of interest" description="Disordered" evidence="1">
    <location>
        <begin position="1"/>
        <end position="105"/>
    </location>
</feature>
<dbReference type="Proteomes" id="UP001303115">
    <property type="component" value="Unassembled WGS sequence"/>
</dbReference>
<accession>A0AAN6PN32</accession>
<dbReference type="EMBL" id="MU854356">
    <property type="protein sequence ID" value="KAK4041515.1"/>
    <property type="molecule type" value="Genomic_DNA"/>
</dbReference>
<comment type="caution">
    <text evidence="2">The sequence shown here is derived from an EMBL/GenBank/DDBJ whole genome shotgun (WGS) entry which is preliminary data.</text>
</comment>
<keyword evidence="3" id="KW-1185">Reference proteome</keyword>
<proteinExistence type="predicted"/>
<evidence type="ECO:0000256" key="1">
    <source>
        <dbReference type="SAM" id="MobiDB-lite"/>
    </source>
</evidence>
<dbReference type="AlphaFoldDB" id="A0AAN6PN32"/>
<name>A0AAN6PN32_9PEZI</name>
<feature type="compositionally biased region" description="Basic and acidic residues" evidence="1">
    <location>
        <begin position="22"/>
        <end position="34"/>
    </location>
</feature>
<feature type="region of interest" description="Disordered" evidence="1">
    <location>
        <begin position="156"/>
        <end position="181"/>
    </location>
</feature>
<gene>
    <name evidence="2" type="ORF">C8A01DRAFT_34467</name>
</gene>
<feature type="compositionally biased region" description="Basic residues" evidence="1">
    <location>
        <begin position="35"/>
        <end position="46"/>
    </location>
</feature>
<evidence type="ECO:0000313" key="2">
    <source>
        <dbReference type="EMBL" id="KAK4041515.1"/>
    </source>
</evidence>
<organism evidence="2 3">
    <name type="scientific">Parachaetomium inaequale</name>
    <dbReference type="NCBI Taxonomy" id="2588326"/>
    <lineage>
        <taxon>Eukaryota</taxon>
        <taxon>Fungi</taxon>
        <taxon>Dikarya</taxon>
        <taxon>Ascomycota</taxon>
        <taxon>Pezizomycotina</taxon>
        <taxon>Sordariomycetes</taxon>
        <taxon>Sordariomycetidae</taxon>
        <taxon>Sordariales</taxon>
        <taxon>Chaetomiaceae</taxon>
        <taxon>Parachaetomium</taxon>
    </lineage>
</organism>
<feature type="compositionally biased region" description="Low complexity" evidence="1">
    <location>
        <begin position="51"/>
        <end position="70"/>
    </location>
</feature>